<dbReference type="Gene3D" id="1.10.287.1350">
    <property type="match status" value="1"/>
</dbReference>
<dbReference type="Pfam" id="PF08100">
    <property type="entry name" value="Dimerisation"/>
    <property type="match status" value="1"/>
</dbReference>
<dbReference type="PANTHER" id="PTHR43712">
    <property type="entry name" value="PUTATIVE (AFU_ORTHOLOGUE AFUA_4G14580)-RELATED"/>
    <property type="match status" value="1"/>
</dbReference>
<dbReference type="CDD" id="cd02440">
    <property type="entry name" value="AdoMet_MTases"/>
    <property type="match status" value="1"/>
</dbReference>
<evidence type="ECO:0000259" key="5">
    <source>
        <dbReference type="Pfam" id="PF08100"/>
    </source>
</evidence>
<dbReference type="PIRSF" id="PIRSF005739">
    <property type="entry name" value="O-mtase"/>
    <property type="match status" value="1"/>
</dbReference>
<dbReference type="InterPro" id="IPR029063">
    <property type="entry name" value="SAM-dependent_MTases_sf"/>
</dbReference>
<dbReference type="GO" id="GO:0008168">
    <property type="term" value="F:methyltransferase activity"/>
    <property type="evidence" value="ECO:0007669"/>
    <property type="project" value="UniProtKB-KW"/>
</dbReference>
<feature type="domain" description="O-methyltransferase dimerisation" evidence="5">
    <location>
        <begin position="26"/>
        <end position="94"/>
    </location>
</feature>
<dbReference type="PROSITE" id="PS51683">
    <property type="entry name" value="SAM_OMT_II"/>
    <property type="match status" value="1"/>
</dbReference>
<dbReference type="InterPro" id="IPR036388">
    <property type="entry name" value="WH-like_DNA-bd_sf"/>
</dbReference>
<feature type="domain" description="O-methyltransferase C-terminal" evidence="4">
    <location>
        <begin position="130"/>
        <end position="325"/>
    </location>
</feature>
<dbReference type="SUPFAM" id="SSF53335">
    <property type="entry name" value="S-adenosyl-L-methionine-dependent methyltransferases"/>
    <property type="match status" value="1"/>
</dbReference>
<dbReference type="Gene3D" id="1.10.10.10">
    <property type="entry name" value="Winged helix-like DNA-binding domain superfamily/Winged helix DNA-binding domain"/>
    <property type="match status" value="1"/>
</dbReference>
<dbReference type="InterPro" id="IPR012967">
    <property type="entry name" value="COMT_dimerisation"/>
</dbReference>
<keyword evidence="7" id="KW-1185">Reference proteome</keyword>
<dbReference type="SUPFAM" id="SSF46785">
    <property type="entry name" value="Winged helix' DNA-binding domain"/>
    <property type="match status" value="1"/>
</dbReference>
<keyword evidence="1 6" id="KW-0489">Methyltransferase</keyword>
<accession>A0ABV9DZL7</accession>
<evidence type="ECO:0000256" key="1">
    <source>
        <dbReference type="ARBA" id="ARBA00022603"/>
    </source>
</evidence>
<organism evidence="6 7">
    <name type="scientific">Nocardiopsis mangrovi</name>
    <dbReference type="NCBI Taxonomy" id="1179818"/>
    <lineage>
        <taxon>Bacteria</taxon>
        <taxon>Bacillati</taxon>
        <taxon>Actinomycetota</taxon>
        <taxon>Actinomycetes</taxon>
        <taxon>Streptosporangiales</taxon>
        <taxon>Nocardiopsidaceae</taxon>
        <taxon>Nocardiopsis</taxon>
    </lineage>
</organism>
<reference evidence="7" key="1">
    <citation type="journal article" date="2019" name="Int. J. Syst. Evol. Microbiol.">
        <title>The Global Catalogue of Microorganisms (GCM) 10K type strain sequencing project: providing services to taxonomists for standard genome sequencing and annotation.</title>
        <authorList>
            <consortium name="The Broad Institute Genomics Platform"/>
            <consortium name="The Broad Institute Genome Sequencing Center for Infectious Disease"/>
            <person name="Wu L."/>
            <person name="Ma J."/>
        </authorList>
    </citation>
    <scope>NUCLEOTIDE SEQUENCE [LARGE SCALE GENOMIC DNA]</scope>
    <source>
        <strain evidence="7">XZYJ18</strain>
    </source>
</reference>
<dbReference type="InterPro" id="IPR001077">
    <property type="entry name" value="COMT_C"/>
</dbReference>
<dbReference type="Proteomes" id="UP001595923">
    <property type="component" value="Unassembled WGS sequence"/>
</dbReference>
<dbReference type="Pfam" id="PF00891">
    <property type="entry name" value="Methyltransf_2"/>
    <property type="match status" value="1"/>
</dbReference>
<dbReference type="EMBL" id="JBHSFQ010000023">
    <property type="protein sequence ID" value="MFC4564340.1"/>
    <property type="molecule type" value="Genomic_DNA"/>
</dbReference>
<evidence type="ECO:0000259" key="4">
    <source>
        <dbReference type="Pfam" id="PF00891"/>
    </source>
</evidence>
<protein>
    <submittedName>
        <fullName evidence="6">Methyltransferase</fullName>
    </submittedName>
</protein>
<proteinExistence type="predicted"/>
<name>A0ABV9DZL7_9ACTN</name>
<keyword evidence="3" id="KW-0949">S-adenosyl-L-methionine</keyword>
<comment type="caution">
    <text evidence="6">The sequence shown here is derived from an EMBL/GenBank/DDBJ whole genome shotgun (WGS) entry which is preliminary data.</text>
</comment>
<sequence>MGAERRDESAGGSADVEASLALLGMSDGVFHAQALHFAAEMGIGDLLAGGPRASAELAAATSCDPDVLYRMLRMLAACGVFTETEPGTFGLTGLGGPLRSDHPRSVRSVLAMNGVLLPLVLDGCRHSLRTGESAFAAVMGEHFFDHLAHDAGHAGVFDAAMAELTRAVLPAVLDAYDFSAARRIVDVGGGSGALLSAVLHAAPDATGVVFDTPHVADAARERMRAEGLADRCTATGGDFFRDVPPGGDLYLLKWILHNWPDDPAARILRRCRRAMGDGARLLLIESVLPPGDTYHPAKTMDLSMLVISGGRERTGEEFAALLAAADMRLVGVIPTASPYSLIEAVPA</sequence>
<dbReference type="Gene3D" id="3.40.50.150">
    <property type="entry name" value="Vaccinia Virus protein VP39"/>
    <property type="match status" value="1"/>
</dbReference>
<dbReference type="RefSeq" id="WP_378577362.1">
    <property type="nucleotide sequence ID" value="NZ_JBHSFQ010000023.1"/>
</dbReference>
<evidence type="ECO:0000313" key="6">
    <source>
        <dbReference type="EMBL" id="MFC4564340.1"/>
    </source>
</evidence>
<keyword evidence="2" id="KW-0808">Transferase</keyword>
<dbReference type="GO" id="GO:0032259">
    <property type="term" value="P:methylation"/>
    <property type="evidence" value="ECO:0007669"/>
    <property type="project" value="UniProtKB-KW"/>
</dbReference>
<evidence type="ECO:0000313" key="7">
    <source>
        <dbReference type="Proteomes" id="UP001595923"/>
    </source>
</evidence>
<dbReference type="InterPro" id="IPR016461">
    <property type="entry name" value="COMT-like"/>
</dbReference>
<evidence type="ECO:0000256" key="3">
    <source>
        <dbReference type="ARBA" id="ARBA00022691"/>
    </source>
</evidence>
<dbReference type="InterPro" id="IPR036390">
    <property type="entry name" value="WH_DNA-bd_sf"/>
</dbReference>
<dbReference type="PANTHER" id="PTHR43712:SF2">
    <property type="entry name" value="O-METHYLTRANSFERASE CICE"/>
    <property type="match status" value="1"/>
</dbReference>
<gene>
    <name evidence="6" type="ORF">ACFO4E_20960</name>
</gene>
<evidence type="ECO:0000256" key="2">
    <source>
        <dbReference type="ARBA" id="ARBA00022679"/>
    </source>
</evidence>